<dbReference type="Proteomes" id="UP000013057">
    <property type="component" value="Unassembled WGS sequence"/>
</dbReference>
<dbReference type="InterPro" id="IPR005105">
    <property type="entry name" value="GlnD_Uridyltrans_N"/>
</dbReference>
<dbReference type="PANTHER" id="PTHR48108:SF26">
    <property type="entry name" value="CBS DOMAIN-CONTAINING PROTEIN DDB_G0289609"/>
    <property type="match status" value="1"/>
</dbReference>
<dbReference type="PROSITE" id="PS51371">
    <property type="entry name" value="CBS"/>
    <property type="match status" value="2"/>
</dbReference>
<comment type="caution">
    <text evidence="6">The sequence shown here is derived from an EMBL/GenBank/DDBJ whole genome shotgun (WGS) entry which is preliminary data.</text>
</comment>
<dbReference type="Pfam" id="PF00027">
    <property type="entry name" value="cNMP_binding"/>
    <property type="match status" value="1"/>
</dbReference>
<dbReference type="InterPro" id="IPR000595">
    <property type="entry name" value="cNMP-bd_dom"/>
</dbReference>
<dbReference type="InterPro" id="IPR018821">
    <property type="entry name" value="DUF294_put_nucleoTrafse_sb-bd"/>
</dbReference>
<organism evidence="6 7">
    <name type="scientific">Anoxybacillus flavithermus NBRC 109594</name>
    <dbReference type="NCBI Taxonomy" id="1315967"/>
    <lineage>
        <taxon>Bacteria</taxon>
        <taxon>Bacillati</taxon>
        <taxon>Bacillota</taxon>
        <taxon>Bacilli</taxon>
        <taxon>Bacillales</taxon>
        <taxon>Anoxybacillaceae</taxon>
        <taxon>Anoxybacillus</taxon>
    </lineage>
</organism>
<keyword evidence="2" id="KW-0010">Activator</keyword>
<dbReference type="Pfam" id="PF00571">
    <property type="entry name" value="CBS"/>
    <property type="match status" value="2"/>
</dbReference>
<evidence type="ECO:0000256" key="1">
    <source>
        <dbReference type="ARBA" id="ARBA00022737"/>
    </source>
</evidence>
<evidence type="ECO:0000313" key="7">
    <source>
        <dbReference type="Proteomes" id="UP000013057"/>
    </source>
</evidence>
<dbReference type="SUPFAM" id="SSF54631">
    <property type="entry name" value="CBS-domain pair"/>
    <property type="match status" value="1"/>
</dbReference>
<dbReference type="CDD" id="cd05401">
    <property type="entry name" value="NT_GlnE_GlnD_like"/>
    <property type="match status" value="1"/>
</dbReference>
<evidence type="ECO:0000256" key="2">
    <source>
        <dbReference type="ARBA" id="ARBA00023159"/>
    </source>
</evidence>
<dbReference type="InterPro" id="IPR014710">
    <property type="entry name" value="RmlC-like_jellyroll"/>
</dbReference>
<protein>
    <recommendedName>
        <fullName evidence="8">Signal transduction protein</fullName>
    </recommendedName>
</protein>
<evidence type="ECO:0000259" key="5">
    <source>
        <dbReference type="PROSITE" id="PS51371"/>
    </source>
</evidence>
<dbReference type="InterPro" id="IPR043519">
    <property type="entry name" value="NT_sf"/>
</dbReference>
<keyword evidence="3" id="KW-0129">CBS domain</keyword>
<evidence type="ECO:0000256" key="3">
    <source>
        <dbReference type="PROSITE-ProRule" id="PRU00703"/>
    </source>
</evidence>
<dbReference type="Gene3D" id="3.10.580.10">
    <property type="entry name" value="CBS-domain"/>
    <property type="match status" value="1"/>
</dbReference>
<evidence type="ECO:0008006" key="8">
    <source>
        <dbReference type="Google" id="ProtNLM"/>
    </source>
</evidence>
<dbReference type="InterPro" id="IPR000644">
    <property type="entry name" value="CBS_dom"/>
</dbReference>
<evidence type="ECO:0000259" key="4">
    <source>
        <dbReference type="PROSITE" id="PS50042"/>
    </source>
</evidence>
<name>R4FBP2_9BACL</name>
<feature type="domain" description="CBS" evidence="5">
    <location>
        <begin position="244"/>
        <end position="301"/>
    </location>
</feature>
<dbReference type="CDD" id="cd04587">
    <property type="entry name" value="CBS_pair_CAP-ED_NT_Pol-beta-like_DUF294_assoc"/>
    <property type="match status" value="1"/>
</dbReference>
<proteinExistence type="predicted"/>
<dbReference type="SUPFAM" id="SSF51206">
    <property type="entry name" value="cAMP-binding domain-like"/>
    <property type="match status" value="1"/>
</dbReference>
<dbReference type="InterPro" id="IPR051462">
    <property type="entry name" value="CBS_domain-containing"/>
</dbReference>
<accession>R4FBP2</accession>
<sequence>MCSASVYTDAVFVREGILMHPLFQGLPQSEIEQLIAECEQKTFDKDDLILGKNEQRKGLVLLLDGVAEVYVEHEGYDEVLEVVQKGGIIGFSSLAHFLGVSKSDGKEELVAVRAAERCEVLVMPFSVLTRLWDDPNVHDYLLAQACVRLKDVYVSLAEQIKQARKFGDATSFVVPVQDVMIRDVVTLPPTATVQEAAKKMAATHISSIVVTDEQTLCGILTETDLVERVLGQSLPYDTVVERVMTKDVATISRFAYYYDALALMIERGVKHLPVVDDGKVQGIVTFSDLMRKKNESMMRTIQQIDHADEQTLPKVKTAIYELLATMLRDQVPIAQCLHMITKLYDRLVLRCLSLALDRVGEPPCRFAFYQMGSSGRGEQFLLTDQDHFLVYESEEHRSYFANLGKAIVHMMEKAGYERCKGKMMASEEAWRGSLETWKDRLREWMIHATNDNLLLAQNFFSYRFVYGDVDLHRTFEQQIREQLNRAKIFFFRLVEMERQNEIPTLDRPIRSIFGLERKTIDMKKEVLFPYHHSIQILGLIHGIVSGTPFERMERLKEKQVLSPAFAKDVQKAAENVLSIYIRHKWNHYKANKQSSSVLSFTTMTTREKDELILSLKTLKQLQAQLFSHF</sequence>
<dbReference type="SMART" id="SM00116">
    <property type="entry name" value="CBS"/>
    <property type="match status" value="2"/>
</dbReference>
<dbReference type="Pfam" id="PF10335">
    <property type="entry name" value="DUF294_C"/>
    <property type="match status" value="1"/>
</dbReference>
<dbReference type="SMART" id="SM00100">
    <property type="entry name" value="cNMP"/>
    <property type="match status" value="1"/>
</dbReference>
<dbReference type="InterPro" id="IPR018490">
    <property type="entry name" value="cNMP-bd_dom_sf"/>
</dbReference>
<dbReference type="AlphaFoldDB" id="R4FBP2"/>
<dbReference type="CDD" id="cd00038">
    <property type="entry name" value="CAP_ED"/>
    <property type="match status" value="1"/>
</dbReference>
<keyword evidence="1" id="KW-0677">Repeat</keyword>
<dbReference type="InterPro" id="IPR046342">
    <property type="entry name" value="CBS_dom_sf"/>
</dbReference>
<reference evidence="7" key="1">
    <citation type="journal article" date="2013" name="Genome">
        <title>Draft Genome Sequence of a Thermophilic Member of the Bacillaceae, Anoxybacillus flavithermus Strain Kn10, Isolated from the Kan-nawa Hot Spring in Japan.</title>
        <authorList>
            <person name="Matsutani M."/>
            <person name="Shirakihara Y."/>
            <person name="Imada K."/>
            <person name="Yakushi T."/>
            <person name="Matsushita K."/>
        </authorList>
    </citation>
    <scope>NUCLEOTIDE SEQUENCE [LARGE SCALE GENOMIC DNA]</scope>
    <source>
        <strain evidence="7">NBRC 109594</strain>
    </source>
</reference>
<gene>
    <name evidence="6" type="ORF">KN10_0656</name>
</gene>
<dbReference type="PROSITE" id="PS50042">
    <property type="entry name" value="CNMP_BINDING_3"/>
    <property type="match status" value="1"/>
</dbReference>
<evidence type="ECO:0000313" key="6">
    <source>
        <dbReference type="EMBL" id="GAC90220.1"/>
    </source>
</evidence>
<dbReference type="Pfam" id="PF03445">
    <property type="entry name" value="DUF294"/>
    <property type="match status" value="1"/>
</dbReference>
<dbReference type="SUPFAM" id="SSF81301">
    <property type="entry name" value="Nucleotidyltransferase"/>
    <property type="match status" value="1"/>
</dbReference>
<dbReference type="PANTHER" id="PTHR48108">
    <property type="entry name" value="CBS DOMAIN-CONTAINING PROTEIN CBSX2, CHLOROPLASTIC"/>
    <property type="match status" value="1"/>
</dbReference>
<dbReference type="GO" id="GO:0008773">
    <property type="term" value="F:[protein-PII] uridylyltransferase activity"/>
    <property type="evidence" value="ECO:0007669"/>
    <property type="project" value="InterPro"/>
</dbReference>
<feature type="domain" description="Cyclic nucleotide-binding" evidence="4">
    <location>
        <begin position="22"/>
        <end position="131"/>
    </location>
</feature>
<dbReference type="EMBL" id="BARH01000004">
    <property type="protein sequence ID" value="GAC90220.1"/>
    <property type="molecule type" value="Genomic_DNA"/>
</dbReference>
<dbReference type="Gene3D" id="2.60.120.10">
    <property type="entry name" value="Jelly Rolls"/>
    <property type="match status" value="1"/>
</dbReference>
<feature type="domain" description="CBS" evidence="5">
    <location>
        <begin position="180"/>
        <end position="238"/>
    </location>
</feature>